<accession>A0A5N6HZV5</accession>
<gene>
    <name evidence="2" type="ORF">BDV37DRAFT_279352</name>
</gene>
<feature type="compositionally biased region" description="Basic and acidic residues" evidence="1">
    <location>
        <begin position="42"/>
        <end position="68"/>
    </location>
</feature>
<dbReference type="AlphaFoldDB" id="A0A5N7DPN7"/>
<feature type="compositionally biased region" description="Acidic residues" evidence="1">
    <location>
        <begin position="101"/>
        <end position="110"/>
    </location>
</feature>
<evidence type="ECO:0000313" key="2">
    <source>
        <dbReference type="EMBL" id="KAE8407983.1"/>
    </source>
</evidence>
<reference evidence="2 3" key="1">
    <citation type="submission" date="2019-04" db="EMBL/GenBank/DDBJ databases">
        <authorList>
            <consortium name="DOE Joint Genome Institute"/>
            <person name="Mondo S."/>
            <person name="Kjaerbolling I."/>
            <person name="Vesth T."/>
            <person name="Frisvad J.C."/>
            <person name="Nybo J.L."/>
            <person name="Theobald S."/>
            <person name="Kildgaard S."/>
            <person name="Isbrandt T."/>
            <person name="Kuo A."/>
            <person name="Sato A."/>
            <person name="Lyhne E.K."/>
            <person name="Kogle M.E."/>
            <person name="Wiebenga A."/>
            <person name="Kun R.S."/>
            <person name="Lubbers R.J."/>
            <person name="Makela M.R."/>
            <person name="Barry K."/>
            <person name="Chovatia M."/>
            <person name="Clum A."/>
            <person name="Daum C."/>
            <person name="Haridas S."/>
            <person name="He G."/>
            <person name="LaButti K."/>
            <person name="Lipzen A."/>
            <person name="Riley R."/>
            <person name="Salamov A."/>
            <person name="Simmons B.A."/>
            <person name="Magnuson J.K."/>
            <person name="Henrissat B."/>
            <person name="Mortensen U.H."/>
            <person name="Larsen T.O."/>
            <person name="Devries R.P."/>
            <person name="Grigoriev I.V."/>
            <person name="Machida M."/>
            <person name="Baker S.E."/>
            <person name="Andersen M.R."/>
            <person name="Cantor M.N."/>
            <person name="Hua S.X."/>
        </authorList>
    </citation>
    <scope>NUCLEOTIDE SEQUENCE [LARGE SCALE GENOMIC DNA]</scope>
    <source>
        <strain evidence="2 3">CBS 119388</strain>
    </source>
</reference>
<proteinExistence type="predicted"/>
<organism evidence="2 3">
    <name type="scientific">Aspergillus pseudonomiae</name>
    <dbReference type="NCBI Taxonomy" id="1506151"/>
    <lineage>
        <taxon>Eukaryota</taxon>
        <taxon>Fungi</taxon>
        <taxon>Dikarya</taxon>
        <taxon>Ascomycota</taxon>
        <taxon>Pezizomycotina</taxon>
        <taxon>Eurotiomycetes</taxon>
        <taxon>Eurotiomycetidae</taxon>
        <taxon>Eurotiales</taxon>
        <taxon>Aspergillaceae</taxon>
        <taxon>Aspergillus</taxon>
        <taxon>Aspergillus subgen. Circumdati</taxon>
    </lineage>
</organism>
<accession>A0A5N7DPN7</accession>
<evidence type="ECO:0000256" key="1">
    <source>
        <dbReference type="SAM" id="MobiDB-lite"/>
    </source>
</evidence>
<dbReference type="Proteomes" id="UP000325579">
    <property type="component" value="Unassembled WGS sequence"/>
</dbReference>
<dbReference type="OrthoDB" id="4417731at2759"/>
<dbReference type="GeneID" id="43671009"/>
<evidence type="ECO:0000313" key="3">
    <source>
        <dbReference type="Proteomes" id="UP000325579"/>
    </source>
</evidence>
<feature type="region of interest" description="Disordered" evidence="1">
    <location>
        <begin position="1"/>
        <end position="129"/>
    </location>
</feature>
<sequence length="372" mass="41547">MTLGLLQKASATPKPESSTADDWFHDPAPGNSWGMGMANKTSETDKLRQKVDQMSEKLDKLLKRDEAYHATSDGVETGQGDTHPEGDGWRPNPNDEGLGQAEEDDGSQDDNYEHSWVDEDEVPPLENVTGDLGVRHASTAEESSPERVHVDSSLRDEVALSETNHELDTLRGQVKFLQAKVAGLWYEKHQLARKVKKLEGTEDDSTPSRNYFLSSYKLQKLHRVLTMDECEHLLHASTKVPSGDVVADSELYILGDRGDYDVFVDLYGLVPQAVPSLLEDYDIISLIDAHATILAAKHKTFTPKFEERFARFIKDLQRAGYTRDPDGEFADEMGILEFRSSYKAFIGALSSEVRDASKTEVTNGSEEKQPAW</sequence>
<protein>
    <submittedName>
        <fullName evidence="2">Uncharacterized protein</fullName>
    </submittedName>
</protein>
<name>A0A5N7DPN7_9EURO</name>
<dbReference type="EMBL" id="ML736745">
    <property type="protein sequence ID" value="KAE8407983.1"/>
    <property type="molecule type" value="Genomic_DNA"/>
</dbReference>
<dbReference type="RefSeq" id="XP_031945302.1">
    <property type="nucleotide sequence ID" value="XM_032086318.1"/>
</dbReference>
<keyword evidence="3" id="KW-1185">Reference proteome</keyword>